<sequence>MATSTRRDPVIGATAEFAGLQLAPYELPQAEGQLDLAINVRQSAETLAVDFRYDVDLFDPSTIERFAGYFTRAIDAAPADPDAAISQLLAFGQGAPLPSGRSRRRG</sequence>
<protein>
    <submittedName>
        <fullName evidence="2">Condensation domain-containing protein</fullName>
    </submittedName>
</protein>
<dbReference type="EMBL" id="CP163441">
    <property type="protein sequence ID" value="XDQ41477.1"/>
    <property type="molecule type" value="Genomic_DNA"/>
</dbReference>
<dbReference type="AlphaFoldDB" id="A0AB39QG77"/>
<dbReference type="SUPFAM" id="SSF52777">
    <property type="entry name" value="CoA-dependent acyltransferases"/>
    <property type="match status" value="1"/>
</dbReference>
<dbReference type="RefSeq" id="WP_369221126.1">
    <property type="nucleotide sequence ID" value="NZ_CP163441.1"/>
</dbReference>
<dbReference type="Gene3D" id="3.30.559.30">
    <property type="entry name" value="Nonribosomal peptide synthetase, condensation domain"/>
    <property type="match status" value="1"/>
</dbReference>
<name>A0AB39QG77_9ACTN</name>
<proteinExistence type="predicted"/>
<dbReference type="Pfam" id="PF00668">
    <property type="entry name" value="Condensation"/>
    <property type="match status" value="1"/>
</dbReference>
<evidence type="ECO:0000259" key="1">
    <source>
        <dbReference type="Pfam" id="PF00668"/>
    </source>
</evidence>
<gene>
    <name evidence="2" type="ORF">AB5J52_03865</name>
</gene>
<dbReference type="GO" id="GO:0003824">
    <property type="term" value="F:catalytic activity"/>
    <property type="evidence" value="ECO:0007669"/>
    <property type="project" value="InterPro"/>
</dbReference>
<evidence type="ECO:0000313" key="2">
    <source>
        <dbReference type="EMBL" id="XDQ41477.1"/>
    </source>
</evidence>
<accession>A0AB39QG77</accession>
<feature type="domain" description="Condensation" evidence="1">
    <location>
        <begin position="20"/>
        <end position="88"/>
    </location>
</feature>
<reference evidence="2" key="1">
    <citation type="submission" date="2024-07" db="EMBL/GenBank/DDBJ databases">
        <authorList>
            <person name="Yu S.T."/>
        </authorList>
    </citation>
    <scope>NUCLEOTIDE SEQUENCE</scope>
    <source>
        <strain evidence="2">R39</strain>
    </source>
</reference>
<dbReference type="InterPro" id="IPR001242">
    <property type="entry name" value="Condensation_dom"/>
</dbReference>
<organism evidence="2">
    <name type="scientific">Streptomyces sp. R39</name>
    <dbReference type="NCBI Taxonomy" id="3238631"/>
    <lineage>
        <taxon>Bacteria</taxon>
        <taxon>Bacillati</taxon>
        <taxon>Actinomycetota</taxon>
        <taxon>Actinomycetes</taxon>
        <taxon>Kitasatosporales</taxon>
        <taxon>Streptomycetaceae</taxon>
        <taxon>Streptomyces</taxon>
    </lineage>
</organism>